<dbReference type="RefSeq" id="WP_242657152.1">
    <property type="nucleotide sequence ID" value="NZ_MLQM01000031.1"/>
</dbReference>
<keyword evidence="2 3" id="KW-0472">Membrane</keyword>
<dbReference type="EMBL" id="PPEA01000614">
    <property type="protein sequence ID" value="PQM45571.1"/>
    <property type="molecule type" value="Genomic_DNA"/>
</dbReference>
<organism evidence="4 5">
    <name type="scientific">Mycobacterium talmoniae</name>
    <dbReference type="NCBI Taxonomy" id="1858794"/>
    <lineage>
        <taxon>Bacteria</taxon>
        <taxon>Bacillati</taxon>
        <taxon>Actinomycetota</taxon>
        <taxon>Actinomycetes</taxon>
        <taxon>Mycobacteriales</taxon>
        <taxon>Mycobacteriaceae</taxon>
        <taxon>Mycobacterium</taxon>
    </lineage>
</organism>
<evidence type="ECO:0000256" key="1">
    <source>
        <dbReference type="ARBA" id="ARBA00004370"/>
    </source>
</evidence>
<evidence type="ECO:0000256" key="2">
    <source>
        <dbReference type="ARBA" id="ARBA00023136"/>
    </source>
</evidence>
<dbReference type="GO" id="GO:0016020">
    <property type="term" value="C:membrane"/>
    <property type="evidence" value="ECO:0007669"/>
    <property type="project" value="UniProtKB-SubCell"/>
</dbReference>
<accession>A0A2S8BFX2</accession>
<dbReference type="PANTHER" id="PTHR37042:SF4">
    <property type="entry name" value="OUTER MEMBRANE PROTEIN RV1973"/>
    <property type="match status" value="1"/>
</dbReference>
<dbReference type="Proteomes" id="UP000238296">
    <property type="component" value="Unassembled WGS sequence"/>
</dbReference>
<evidence type="ECO:0008006" key="6">
    <source>
        <dbReference type="Google" id="ProtNLM"/>
    </source>
</evidence>
<keyword evidence="3" id="KW-0812">Transmembrane</keyword>
<feature type="transmembrane region" description="Helical" evidence="3">
    <location>
        <begin position="52"/>
        <end position="73"/>
    </location>
</feature>
<protein>
    <recommendedName>
        <fullName evidence="6">Mce protein</fullName>
    </recommendedName>
</protein>
<reference evidence="4 5" key="1">
    <citation type="journal article" date="2017" name="Int. J. Syst. Evol. Microbiol.">
        <title>Mycobacterium talmoniae sp. nov., a slowly growing mycobacterium isolated from human respiratory samples.</title>
        <authorList>
            <person name="Davidson R.M."/>
            <person name="DeGroote M.A."/>
            <person name="Marola J.L."/>
            <person name="Buss S."/>
            <person name="Jones V."/>
            <person name="McNeil M.R."/>
            <person name="Freifeld A.G."/>
            <person name="Elaine Epperson L."/>
            <person name="Hasan N.A."/>
            <person name="Jackson M."/>
            <person name="Iwen P.C."/>
            <person name="Salfinger M."/>
            <person name="Strong M."/>
        </authorList>
    </citation>
    <scope>NUCLEOTIDE SEQUENCE [LARGE SCALE GENOMIC DNA]</scope>
    <source>
        <strain evidence="4 5">ATCC BAA-2683</strain>
    </source>
</reference>
<evidence type="ECO:0000313" key="5">
    <source>
        <dbReference type="Proteomes" id="UP000238296"/>
    </source>
</evidence>
<proteinExistence type="predicted"/>
<gene>
    <name evidence="4" type="ORF">C1Y40_04264</name>
</gene>
<dbReference type="PANTHER" id="PTHR37042">
    <property type="entry name" value="OUTER MEMBRANE PROTEIN RV1973"/>
    <property type="match status" value="1"/>
</dbReference>
<name>A0A2S8BFX2_9MYCO</name>
<evidence type="ECO:0000313" key="4">
    <source>
        <dbReference type="EMBL" id="PQM45571.1"/>
    </source>
</evidence>
<dbReference type="AlphaFoldDB" id="A0A2S8BFX2"/>
<comment type="subcellular location">
    <subcellularLocation>
        <location evidence="1">Membrane</location>
    </subcellularLocation>
</comment>
<sequence length="205" mass="22737">MEPLQQATSTGVLEQIRVDDDEFVTECVESVDPPTETTTNTARRHVHLHIPLRWLIIGVLVAVFAGAGGWLGWVAIEHHQRDVAATQALDAAKKYALTLCNIDASTVDKNFTELFNSSTEEFNDAHAERAAKLRQLLIDKKVTAHGRITQATVESVTVDRVKVLLLIDQTVSSTDTPTPAEEHTHIRITLDKVDGRWLASDVKLR</sequence>
<comment type="caution">
    <text evidence="4">The sequence shown here is derived from an EMBL/GenBank/DDBJ whole genome shotgun (WGS) entry which is preliminary data.</text>
</comment>
<keyword evidence="3" id="KW-1133">Transmembrane helix</keyword>
<evidence type="ECO:0000256" key="3">
    <source>
        <dbReference type="SAM" id="Phobius"/>
    </source>
</evidence>